<dbReference type="Pfam" id="PF01636">
    <property type="entry name" value="APH"/>
    <property type="match status" value="1"/>
</dbReference>
<sequence>MVPSTAAEVDAAWARRSLGLSDAQHDDGRAEPIGKGFGLASELLRVHLGGDAEPASVVVKLWDLDGAASGRELHVLHRLGRLGPRHPACLAGAVDQGKARAVLVLEDLVDVDQGDGLQQLSPEPAARVARLLADLHARWWRLSRLVAAADWLPPTPWLGLDRGWLRRRRSVFLDRFGSDLAPPTHGMLDKLEHTYPAAAEQLTNSAPTLLHDDVHLDNVVFDRSTNEPILLDWARASRGPAALDLVEVLLDVAEPAAASPALAAYLSRLRELGVPRADLDELHSDLSAAAIVSFARASCGVANWRPTIERELRLLTSGIERLPLRSRARLRDLSLD</sequence>
<evidence type="ECO:0000313" key="2">
    <source>
        <dbReference type="EMBL" id="QBI18483.1"/>
    </source>
</evidence>
<proteinExistence type="predicted"/>
<organism evidence="2 3">
    <name type="scientific">Egibacter rhizosphaerae</name>
    <dbReference type="NCBI Taxonomy" id="1670831"/>
    <lineage>
        <taxon>Bacteria</taxon>
        <taxon>Bacillati</taxon>
        <taxon>Actinomycetota</taxon>
        <taxon>Nitriliruptoria</taxon>
        <taxon>Egibacterales</taxon>
        <taxon>Egibacteraceae</taxon>
        <taxon>Egibacter</taxon>
    </lineage>
</organism>
<name>A0A411YB52_9ACTN</name>
<dbReference type="InterPro" id="IPR011009">
    <property type="entry name" value="Kinase-like_dom_sf"/>
</dbReference>
<keyword evidence="3" id="KW-1185">Reference proteome</keyword>
<dbReference type="AlphaFoldDB" id="A0A411YB52"/>
<dbReference type="SUPFAM" id="SSF56112">
    <property type="entry name" value="Protein kinase-like (PK-like)"/>
    <property type="match status" value="1"/>
</dbReference>
<dbReference type="Proteomes" id="UP000291469">
    <property type="component" value="Chromosome"/>
</dbReference>
<evidence type="ECO:0000259" key="1">
    <source>
        <dbReference type="Pfam" id="PF01636"/>
    </source>
</evidence>
<protein>
    <recommendedName>
        <fullName evidence="1">Aminoglycoside phosphotransferase domain-containing protein</fullName>
    </recommendedName>
</protein>
<dbReference type="RefSeq" id="WP_131153481.1">
    <property type="nucleotide sequence ID" value="NZ_CP036402.1"/>
</dbReference>
<reference evidence="2 3" key="1">
    <citation type="submission" date="2019-01" db="EMBL/GenBank/DDBJ databases">
        <title>Egibacter rhizosphaerae EGI 80759T.</title>
        <authorList>
            <person name="Chen D.-D."/>
            <person name="Tian Y."/>
            <person name="Jiao J.-Y."/>
            <person name="Zhang X.-T."/>
            <person name="Zhang Y.-G."/>
            <person name="Zhang Y."/>
            <person name="Xiao M."/>
            <person name="Shu W.-S."/>
            <person name="Li W.-J."/>
        </authorList>
    </citation>
    <scope>NUCLEOTIDE SEQUENCE [LARGE SCALE GENOMIC DNA]</scope>
    <source>
        <strain evidence="2 3">EGI 80759</strain>
    </source>
</reference>
<dbReference type="EMBL" id="CP036402">
    <property type="protein sequence ID" value="QBI18483.1"/>
    <property type="molecule type" value="Genomic_DNA"/>
</dbReference>
<dbReference type="OrthoDB" id="115252at2"/>
<feature type="domain" description="Aminoglycoside phosphotransferase" evidence="1">
    <location>
        <begin position="46"/>
        <end position="262"/>
    </location>
</feature>
<dbReference type="InterPro" id="IPR002575">
    <property type="entry name" value="Aminoglycoside_PTrfase"/>
</dbReference>
<accession>A0A411YB52</accession>
<gene>
    <name evidence="2" type="ORF">ER308_02145</name>
</gene>
<evidence type="ECO:0000313" key="3">
    <source>
        <dbReference type="Proteomes" id="UP000291469"/>
    </source>
</evidence>
<dbReference type="Gene3D" id="3.90.1200.10">
    <property type="match status" value="1"/>
</dbReference>
<dbReference type="KEGG" id="erz:ER308_02145"/>